<dbReference type="Pfam" id="PF09339">
    <property type="entry name" value="HTH_IclR"/>
    <property type="match status" value="1"/>
</dbReference>
<proteinExistence type="predicted"/>
<sequence>MERKSPPTDRVVQILTLLADAPRDRLTLTQVAVALDLNKPTCLGILTALADADFVTRDEAKTYGLGPALIRLGSAAESGLANLDLVRPFLAELHDSLGVSCILTVVHDGHIVILDRRGPAMPGDRRDLVGERFPLAPPLGLVNVAWEHDSVVDAWLNSAPLAPLPHSDAAVRAVVEGGRKRGYIVECLSTSTASSVVLANLLVSGMSQRIIDELRSHLPPVDWSEFVADMPVDAAALIPVANISAPIFDRHGAQQYTVTLVPEEADATVAQCRDWAAGVVHAARAASAALGGTT</sequence>
<evidence type="ECO:0000256" key="1">
    <source>
        <dbReference type="ARBA" id="ARBA00023015"/>
    </source>
</evidence>
<comment type="caution">
    <text evidence="6">The sequence shown here is derived from an EMBL/GenBank/DDBJ whole genome shotgun (WGS) entry which is preliminary data.</text>
</comment>
<dbReference type="Proteomes" id="UP001596484">
    <property type="component" value="Unassembled WGS sequence"/>
</dbReference>
<dbReference type="InterPro" id="IPR036390">
    <property type="entry name" value="WH_DNA-bd_sf"/>
</dbReference>
<keyword evidence="7" id="KW-1185">Reference proteome</keyword>
<evidence type="ECO:0000259" key="5">
    <source>
        <dbReference type="PROSITE" id="PS51078"/>
    </source>
</evidence>
<feature type="domain" description="IclR-ED" evidence="5">
    <location>
        <begin position="68"/>
        <end position="292"/>
    </location>
</feature>
<dbReference type="SUPFAM" id="SSF46785">
    <property type="entry name" value="Winged helix' DNA-binding domain"/>
    <property type="match status" value="1"/>
</dbReference>
<accession>A0ABW2S0K2</accession>
<dbReference type="Gene3D" id="1.10.10.10">
    <property type="entry name" value="Winged helix-like DNA-binding domain superfamily/Winged helix DNA-binding domain"/>
    <property type="match status" value="1"/>
</dbReference>
<keyword evidence="3" id="KW-0804">Transcription</keyword>
<evidence type="ECO:0000313" key="6">
    <source>
        <dbReference type="EMBL" id="MFC7449632.1"/>
    </source>
</evidence>
<dbReference type="EMBL" id="JBHTCS010000020">
    <property type="protein sequence ID" value="MFC7449632.1"/>
    <property type="molecule type" value="Genomic_DNA"/>
</dbReference>
<dbReference type="PROSITE" id="PS51077">
    <property type="entry name" value="HTH_ICLR"/>
    <property type="match status" value="1"/>
</dbReference>
<evidence type="ECO:0000259" key="4">
    <source>
        <dbReference type="PROSITE" id="PS51077"/>
    </source>
</evidence>
<organism evidence="6 7">
    <name type="scientific">Rhodococcus daqingensis</name>
    <dbReference type="NCBI Taxonomy" id="2479363"/>
    <lineage>
        <taxon>Bacteria</taxon>
        <taxon>Bacillati</taxon>
        <taxon>Actinomycetota</taxon>
        <taxon>Actinomycetes</taxon>
        <taxon>Mycobacteriales</taxon>
        <taxon>Nocardiaceae</taxon>
        <taxon>Rhodococcus</taxon>
    </lineage>
</organism>
<reference evidence="7" key="1">
    <citation type="journal article" date="2019" name="Int. J. Syst. Evol. Microbiol.">
        <title>The Global Catalogue of Microorganisms (GCM) 10K type strain sequencing project: providing services to taxonomists for standard genome sequencing and annotation.</title>
        <authorList>
            <consortium name="The Broad Institute Genomics Platform"/>
            <consortium name="The Broad Institute Genome Sequencing Center for Infectious Disease"/>
            <person name="Wu L."/>
            <person name="Ma J."/>
        </authorList>
    </citation>
    <scope>NUCLEOTIDE SEQUENCE [LARGE SCALE GENOMIC DNA]</scope>
    <source>
        <strain evidence="7">ICMP 19430</strain>
    </source>
</reference>
<dbReference type="Gene3D" id="3.30.450.40">
    <property type="match status" value="1"/>
</dbReference>
<feature type="domain" description="HTH iclR-type" evidence="4">
    <location>
        <begin position="5"/>
        <end position="67"/>
    </location>
</feature>
<dbReference type="PANTHER" id="PTHR30136:SF24">
    <property type="entry name" value="HTH-TYPE TRANSCRIPTIONAL REPRESSOR ALLR"/>
    <property type="match status" value="1"/>
</dbReference>
<evidence type="ECO:0000256" key="2">
    <source>
        <dbReference type="ARBA" id="ARBA00023125"/>
    </source>
</evidence>
<dbReference type="SMART" id="SM00346">
    <property type="entry name" value="HTH_ICLR"/>
    <property type="match status" value="1"/>
</dbReference>
<evidence type="ECO:0000313" key="7">
    <source>
        <dbReference type="Proteomes" id="UP001596484"/>
    </source>
</evidence>
<dbReference type="InterPro" id="IPR014757">
    <property type="entry name" value="Tscrpt_reg_IclR_C"/>
</dbReference>
<protein>
    <submittedName>
        <fullName evidence="6">IclR family transcriptional regulator</fullName>
    </submittedName>
</protein>
<dbReference type="PANTHER" id="PTHR30136">
    <property type="entry name" value="HELIX-TURN-HELIX TRANSCRIPTIONAL REGULATOR, ICLR FAMILY"/>
    <property type="match status" value="1"/>
</dbReference>
<dbReference type="PROSITE" id="PS51078">
    <property type="entry name" value="ICLR_ED"/>
    <property type="match status" value="1"/>
</dbReference>
<dbReference type="InterPro" id="IPR005471">
    <property type="entry name" value="Tscrpt_reg_IclR_N"/>
</dbReference>
<dbReference type="InterPro" id="IPR029016">
    <property type="entry name" value="GAF-like_dom_sf"/>
</dbReference>
<dbReference type="SUPFAM" id="SSF55781">
    <property type="entry name" value="GAF domain-like"/>
    <property type="match status" value="1"/>
</dbReference>
<dbReference type="InterPro" id="IPR050707">
    <property type="entry name" value="HTH_MetabolicPath_Reg"/>
</dbReference>
<gene>
    <name evidence="6" type="ORF">ACFQS9_17180</name>
</gene>
<keyword evidence="2" id="KW-0238">DNA-binding</keyword>
<name>A0ABW2S0K2_9NOCA</name>
<dbReference type="InterPro" id="IPR036388">
    <property type="entry name" value="WH-like_DNA-bd_sf"/>
</dbReference>
<dbReference type="RefSeq" id="WP_378406826.1">
    <property type="nucleotide sequence ID" value="NZ_JBHTCS010000020.1"/>
</dbReference>
<evidence type="ECO:0000256" key="3">
    <source>
        <dbReference type="ARBA" id="ARBA00023163"/>
    </source>
</evidence>
<keyword evidence="1" id="KW-0805">Transcription regulation</keyword>